<reference evidence="2 3" key="1">
    <citation type="journal article" date="2012" name="Science">
        <title>The Paleozoic origin of enzymatic lignin decomposition reconstructed from 31 fungal genomes.</title>
        <authorList>
            <person name="Floudas D."/>
            <person name="Binder M."/>
            <person name="Riley R."/>
            <person name="Barry K."/>
            <person name="Blanchette R.A."/>
            <person name="Henrissat B."/>
            <person name="Martinez A.T."/>
            <person name="Otillar R."/>
            <person name="Spatafora J.W."/>
            <person name="Yadav J.S."/>
            <person name="Aerts A."/>
            <person name="Benoit I."/>
            <person name="Boyd A."/>
            <person name="Carlson A."/>
            <person name="Copeland A."/>
            <person name="Coutinho P.M."/>
            <person name="de Vries R.P."/>
            <person name="Ferreira P."/>
            <person name="Findley K."/>
            <person name="Foster B."/>
            <person name="Gaskell J."/>
            <person name="Glotzer D."/>
            <person name="Gorecki P."/>
            <person name="Heitman J."/>
            <person name="Hesse C."/>
            <person name="Hori C."/>
            <person name="Igarashi K."/>
            <person name="Jurgens J.A."/>
            <person name="Kallen N."/>
            <person name="Kersten P."/>
            <person name="Kohler A."/>
            <person name="Kuees U."/>
            <person name="Kumar T.K.A."/>
            <person name="Kuo A."/>
            <person name="LaButti K."/>
            <person name="Larrondo L.F."/>
            <person name="Lindquist E."/>
            <person name="Ling A."/>
            <person name="Lombard V."/>
            <person name="Lucas S."/>
            <person name="Lundell T."/>
            <person name="Martin R."/>
            <person name="McLaughlin D.J."/>
            <person name="Morgenstern I."/>
            <person name="Morin E."/>
            <person name="Murat C."/>
            <person name="Nagy L.G."/>
            <person name="Nolan M."/>
            <person name="Ohm R.A."/>
            <person name="Patyshakuliyeva A."/>
            <person name="Rokas A."/>
            <person name="Ruiz-Duenas F.J."/>
            <person name="Sabat G."/>
            <person name="Salamov A."/>
            <person name="Samejima M."/>
            <person name="Schmutz J."/>
            <person name="Slot J.C."/>
            <person name="St John F."/>
            <person name="Stenlid J."/>
            <person name="Sun H."/>
            <person name="Sun S."/>
            <person name="Syed K."/>
            <person name="Tsang A."/>
            <person name="Wiebenga A."/>
            <person name="Young D."/>
            <person name="Pisabarro A."/>
            <person name="Eastwood D.C."/>
            <person name="Martin F."/>
            <person name="Cullen D."/>
            <person name="Grigoriev I.V."/>
            <person name="Hibbett D.S."/>
        </authorList>
    </citation>
    <scope>NUCLEOTIDE SEQUENCE [LARGE SCALE GENOMIC DNA]</scope>
    <source>
        <strain evidence="2 3">ATCC 11539</strain>
    </source>
</reference>
<accession>S7Q1Z6</accession>
<keyword evidence="1" id="KW-0732">Signal</keyword>
<dbReference type="KEGG" id="gtr:GLOTRDRAFT_139455"/>
<protein>
    <submittedName>
        <fullName evidence="2">Uncharacterized protein</fullName>
    </submittedName>
</protein>
<proteinExistence type="predicted"/>
<evidence type="ECO:0000256" key="1">
    <source>
        <dbReference type="SAM" id="SignalP"/>
    </source>
</evidence>
<dbReference type="EMBL" id="KB469304">
    <property type="protein sequence ID" value="EPQ54041.1"/>
    <property type="molecule type" value="Genomic_DNA"/>
</dbReference>
<gene>
    <name evidence="2" type="ORF">GLOTRDRAFT_139455</name>
</gene>
<dbReference type="AlphaFoldDB" id="S7Q1Z6"/>
<dbReference type="OMA" id="WGETFTI"/>
<dbReference type="RefSeq" id="XP_007867386.1">
    <property type="nucleotide sequence ID" value="XM_007869195.1"/>
</dbReference>
<dbReference type="GeneID" id="19304252"/>
<evidence type="ECO:0000313" key="2">
    <source>
        <dbReference type="EMBL" id="EPQ54041.1"/>
    </source>
</evidence>
<feature type="signal peptide" evidence="1">
    <location>
        <begin position="1"/>
        <end position="22"/>
    </location>
</feature>
<evidence type="ECO:0000313" key="3">
    <source>
        <dbReference type="Proteomes" id="UP000030669"/>
    </source>
</evidence>
<keyword evidence="3" id="KW-1185">Reference proteome</keyword>
<dbReference type="HOGENOM" id="CLU_083660_2_1_1"/>
<name>S7Q1Z6_GLOTA</name>
<organism evidence="2 3">
    <name type="scientific">Gloeophyllum trabeum (strain ATCC 11539 / FP-39264 / Madison 617)</name>
    <name type="common">Brown rot fungus</name>
    <dbReference type="NCBI Taxonomy" id="670483"/>
    <lineage>
        <taxon>Eukaryota</taxon>
        <taxon>Fungi</taxon>
        <taxon>Dikarya</taxon>
        <taxon>Basidiomycota</taxon>
        <taxon>Agaricomycotina</taxon>
        <taxon>Agaricomycetes</taxon>
        <taxon>Gloeophyllales</taxon>
        <taxon>Gloeophyllaceae</taxon>
        <taxon>Gloeophyllum</taxon>
    </lineage>
</organism>
<sequence>MVNLNVAASLVLAALTAPYATAAPADVWAPPITYPTDSTIWQVGWSNWVAWDTSNPPAHITNPNGTIYLVWDGEILFEDPGPLASGFSLMDGYVYFDVPNVTASNEWRVVLIGDSGDVSPPFALIQ</sequence>
<dbReference type="Proteomes" id="UP000030669">
    <property type="component" value="Unassembled WGS sequence"/>
</dbReference>
<dbReference type="OrthoDB" id="2339190at2759"/>
<feature type="chain" id="PRO_5004543903" evidence="1">
    <location>
        <begin position="23"/>
        <end position="126"/>
    </location>
</feature>